<name>A0A9N9I3L0_9GLOM</name>
<evidence type="ECO:0000313" key="2">
    <source>
        <dbReference type="EMBL" id="CAG8719973.1"/>
    </source>
</evidence>
<keyword evidence="3" id="KW-1185">Reference proteome</keyword>
<gene>
    <name evidence="2" type="ORF">AMORRO_LOCUS13276</name>
</gene>
<keyword evidence="1" id="KW-0732">Signal</keyword>
<accession>A0A9N9I3L0</accession>
<feature type="non-terminal residue" evidence="2">
    <location>
        <position position="130"/>
    </location>
</feature>
<feature type="signal peptide" evidence="1">
    <location>
        <begin position="1"/>
        <end position="29"/>
    </location>
</feature>
<dbReference type="AlphaFoldDB" id="A0A9N9I3L0"/>
<protein>
    <submittedName>
        <fullName evidence="2">9367_t:CDS:1</fullName>
    </submittedName>
</protein>
<reference evidence="2" key="1">
    <citation type="submission" date="2021-06" db="EMBL/GenBank/DDBJ databases">
        <authorList>
            <person name="Kallberg Y."/>
            <person name="Tangrot J."/>
            <person name="Rosling A."/>
        </authorList>
    </citation>
    <scope>NUCLEOTIDE SEQUENCE</scope>
    <source>
        <strain evidence="2">CL551</strain>
    </source>
</reference>
<feature type="chain" id="PRO_5040490374" evidence="1">
    <location>
        <begin position="30"/>
        <end position="130"/>
    </location>
</feature>
<dbReference type="EMBL" id="CAJVPV010022136">
    <property type="protein sequence ID" value="CAG8719973.1"/>
    <property type="molecule type" value="Genomic_DNA"/>
</dbReference>
<dbReference type="Proteomes" id="UP000789342">
    <property type="component" value="Unassembled WGS sequence"/>
</dbReference>
<sequence length="130" mass="14152">MANFNPPSKNFLLIALFIIIYVLTPKSQAKLMKPLKYERRQGNVSTICTTGSAGRCLTTTTSSAVATSTFCETCSSNSNERTITLVVSSYIIVTEYYTSSSSFTGPTIQTYVPPSTVKKIETYTPPPSPT</sequence>
<evidence type="ECO:0000313" key="3">
    <source>
        <dbReference type="Proteomes" id="UP000789342"/>
    </source>
</evidence>
<comment type="caution">
    <text evidence="2">The sequence shown here is derived from an EMBL/GenBank/DDBJ whole genome shotgun (WGS) entry which is preliminary data.</text>
</comment>
<evidence type="ECO:0000256" key="1">
    <source>
        <dbReference type="SAM" id="SignalP"/>
    </source>
</evidence>
<proteinExistence type="predicted"/>
<organism evidence="2 3">
    <name type="scientific">Acaulospora morrowiae</name>
    <dbReference type="NCBI Taxonomy" id="94023"/>
    <lineage>
        <taxon>Eukaryota</taxon>
        <taxon>Fungi</taxon>
        <taxon>Fungi incertae sedis</taxon>
        <taxon>Mucoromycota</taxon>
        <taxon>Glomeromycotina</taxon>
        <taxon>Glomeromycetes</taxon>
        <taxon>Diversisporales</taxon>
        <taxon>Acaulosporaceae</taxon>
        <taxon>Acaulospora</taxon>
    </lineage>
</organism>